<name>A0A498HEH2_MALDO</name>
<dbReference type="Proteomes" id="UP000290289">
    <property type="component" value="Chromosome 16"/>
</dbReference>
<evidence type="ECO:0000313" key="1">
    <source>
        <dbReference type="EMBL" id="RXH69868.1"/>
    </source>
</evidence>
<organism evidence="1 2">
    <name type="scientific">Malus domestica</name>
    <name type="common">Apple</name>
    <name type="synonym">Pyrus malus</name>
    <dbReference type="NCBI Taxonomy" id="3750"/>
    <lineage>
        <taxon>Eukaryota</taxon>
        <taxon>Viridiplantae</taxon>
        <taxon>Streptophyta</taxon>
        <taxon>Embryophyta</taxon>
        <taxon>Tracheophyta</taxon>
        <taxon>Spermatophyta</taxon>
        <taxon>Magnoliopsida</taxon>
        <taxon>eudicotyledons</taxon>
        <taxon>Gunneridae</taxon>
        <taxon>Pentapetalae</taxon>
        <taxon>rosids</taxon>
        <taxon>fabids</taxon>
        <taxon>Rosales</taxon>
        <taxon>Rosaceae</taxon>
        <taxon>Amygdaloideae</taxon>
        <taxon>Maleae</taxon>
        <taxon>Malus</taxon>
    </lineage>
</organism>
<keyword evidence="2" id="KW-1185">Reference proteome</keyword>
<gene>
    <name evidence="1" type="ORF">DVH24_007124</name>
</gene>
<reference evidence="1 2" key="1">
    <citation type="submission" date="2018-10" db="EMBL/GenBank/DDBJ databases">
        <title>A high-quality apple genome assembly.</title>
        <authorList>
            <person name="Hu J."/>
        </authorList>
    </citation>
    <scope>NUCLEOTIDE SEQUENCE [LARGE SCALE GENOMIC DNA]</scope>
    <source>
        <strain evidence="2">cv. HFTH1</strain>
        <tissue evidence="1">Young leaf</tissue>
    </source>
</reference>
<dbReference type="EMBL" id="RDQH01000342">
    <property type="protein sequence ID" value="RXH69868.1"/>
    <property type="molecule type" value="Genomic_DNA"/>
</dbReference>
<accession>A0A498HEH2</accession>
<dbReference type="AlphaFoldDB" id="A0A498HEH2"/>
<sequence>MLQLLRRCLAVDEDMVGSRTAATGVELSSSSLRFIAEHPTISLVDSYSTLRALKQIHSQPLVNGVLNDPHLSGHFVAAIALRNRTNLY</sequence>
<proteinExistence type="predicted"/>
<protein>
    <submittedName>
        <fullName evidence="1">Uncharacterized protein</fullName>
    </submittedName>
</protein>
<evidence type="ECO:0000313" key="2">
    <source>
        <dbReference type="Proteomes" id="UP000290289"/>
    </source>
</evidence>
<comment type="caution">
    <text evidence="1">The sequence shown here is derived from an EMBL/GenBank/DDBJ whole genome shotgun (WGS) entry which is preliminary data.</text>
</comment>